<reference evidence="9 10" key="1">
    <citation type="journal article" date="2015" name="Genome Announc.">
        <title>Expanding the biotechnology potential of lactobacilli through comparative genomics of 213 strains and associated genera.</title>
        <authorList>
            <person name="Sun Z."/>
            <person name="Harris H.M."/>
            <person name="McCann A."/>
            <person name="Guo C."/>
            <person name="Argimon S."/>
            <person name="Zhang W."/>
            <person name="Yang X."/>
            <person name="Jeffery I.B."/>
            <person name="Cooney J.C."/>
            <person name="Kagawa T.F."/>
            <person name="Liu W."/>
            <person name="Song Y."/>
            <person name="Salvetti E."/>
            <person name="Wrobel A."/>
            <person name="Rasinkangas P."/>
            <person name="Parkhill J."/>
            <person name="Rea M.C."/>
            <person name="O'Sullivan O."/>
            <person name="Ritari J."/>
            <person name="Douillard F.P."/>
            <person name="Paul Ross R."/>
            <person name="Yang R."/>
            <person name="Briner A.E."/>
            <person name="Felis G.E."/>
            <person name="de Vos W.M."/>
            <person name="Barrangou R."/>
            <person name="Klaenhammer T.R."/>
            <person name="Caufield P.W."/>
            <person name="Cui Y."/>
            <person name="Zhang H."/>
            <person name="O'Toole P.W."/>
        </authorList>
    </citation>
    <scope>NUCLEOTIDE SEQUENCE [LARGE SCALE GENOMIC DNA]</scope>
    <source>
        <strain evidence="9 10">DSM 16634</strain>
    </source>
</reference>
<feature type="active site" description="Proton acceptor; for dehydratase activity" evidence="6">
    <location>
        <position position="1288"/>
    </location>
</feature>
<dbReference type="SUPFAM" id="SSF51735">
    <property type="entry name" value="NAD(P)-binding Rossmann-fold domains"/>
    <property type="match status" value="2"/>
</dbReference>
<dbReference type="Pfam" id="PF08659">
    <property type="entry name" value="KR"/>
    <property type="match status" value="1"/>
</dbReference>
<evidence type="ECO:0000313" key="10">
    <source>
        <dbReference type="Proteomes" id="UP000051324"/>
    </source>
</evidence>
<evidence type="ECO:0000313" key="9">
    <source>
        <dbReference type="EMBL" id="KRL83961.1"/>
    </source>
</evidence>
<evidence type="ECO:0000256" key="5">
    <source>
        <dbReference type="ARBA" id="ARBA00022679"/>
    </source>
</evidence>
<dbReference type="InterPro" id="IPR049551">
    <property type="entry name" value="PKS_DH_C"/>
</dbReference>
<dbReference type="InterPro" id="IPR009081">
    <property type="entry name" value="PP-bd_ACP"/>
</dbReference>
<dbReference type="InterPro" id="IPR036736">
    <property type="entry name" value="ACP-like_sf"/>
</dbReference>
<dbReference type="STRING" id="1423724.FC32_GL001231"/>
<dbReference type="SMART" id="SM00822">
    <property type="entry name" value="PKS_KR"/>
    <property type="match status" value="1"/>
</dbReference>
<keyword evidence="10" id="KW-1185">Reference proteome</keyword>
<dbReference type="InterPro" id="IPR036291">
    <property type="entry name" value="NAD(P)-bd_dom_sf"/>
</dbReference>
<dbReference type="Proteomes" id="UP000051324">
    <property type="component" value="Unassembled WGS sequence"/>
</dbReference>
<feature type="region of interest" description="C-terminal hotdog fold" evidence="6">
    <location>
        <begin position="1411"/>
        <end position="1559"/>
    </location>
</feature>
<dbReference type="Gene3D" id="3.10.129.110">
    <property type="entry name" value="Polyketide synthase dehydratase"/>
    <property type="match status" value="1"/>
</dbReference>
<sequence length="1563" mass="173618">MVQSLAPTQIKLLEKNGIFLKKEFKGKTVVTFPGHGSQYVGMLTSLKNSDPLVAEIINEAEKYYEQLTGEQLYERLATKDINTLPTLMQPAIILANEVFYRILTERFNITPDYVVGHSLGEISALRAAGMITFKDALSIAFHRAKSLEVLKPKNQGYMLSIKLAGTKEKLTAYLNDHPQLEIAIVNSESQLIISGRKKDIHALQEFCRTQQLSTLILPVPYPFHSTLLQDSVSVYANSLKNITFNAPTIPVYSSILSRLYSVNDVAQMPEILAKQLVTPFSFVQIIKELHADFAGQRFIECGCSMILTNLVEEILADADVTCVNLNAKKEADLISLKKAEVKLVMNKKITIQTSPVYEVIHAYTGYPIQVITDVIATRKSHSEDMGLALALSKQTQSEIVNAVNNKTKSNHQSFNELFKSEQTPKESVKSADSEVLVKQLISDKTGYPLELLDPEADLEADLGIDSVKQAEIMAALQAKIEMPELTSPLPKTIKDIVAVLAKENEPTAETTPPKAELNSDIDKVKEIISDKTGYPLELLETESDLEADLGIDSVKQAEILAELQNLYPVKEIEVAPKTIKEIATLLEKAPTPSADPISAKKNLDSNDVLVDIKTIISQKTGYPLELLEDNADLEADLGIDSVKQASLMAAIGEKYRFDAGTLELTTVRNIATIADLILSEQEKQEKPTPASKWELKFQSPDFYKMKRYSAQTVDYNRDQEKQYELHQKNILLIGDSLDGKLGQKMFTALQKTNNVVLISPKEHDFLAVANLKQTINEALQKLGKLDCIINLQGLTKFSTLQDYQQASVWEDEVTKIYNGLFYTSKLAYEQLSQNKNSAYFSAVNIGKCFGVEHSGALNPLGALTAGFVKALEKELRPFIAKVVDLGAGNITPNAIELLLQEFSSYGELLEIGMVAGIRKGVVTRPISKEKATTQRSGTKITLRESETVLVTGGGRGITYECAKKLALSTKARLILTGRTDLPTGDEEFIKLSEAEFENYRPKFMLEQKKAHPELTVVEISFKYERLKNARKLYENLVALKDLGLEFEYVRCDFSAENDVLALKKYLEKQQITLSGIINGAGLPSFGKVNTKNEQAALNVVKVKAKTTFLLYQLFIAKNAPKFVVHMGSISGRFGMDGQVDYSAAADLLVKMSANINHLSDTKSVVIGWPAWDEVGMATNEDVKKVQMYERGLSYISLAEGTQRFLEETLCYSGENEILLFKNLGEKNLPLGQLKENLASPSVPLVQTNGKISEVANFPMLELVKKIDDTKIIAKKELTLSKDLHLKEHLVKNVSVLAGVFHVESAAELALLWAKILNKDLIPTKIVNFRFTRFIKVFPKRTVKLSLTAEMVKQTAEKMTVKVTLKSDFKNDDGIIIQDNIFNSAGTIELGRKVNPPETAKIYQKLHTRSWDKALDIETYYAKGKANISFGKNFQNISAVKADDTGKCTQAKVKVTDESNVFALPTKVTTQINPILIDNVGRLMLLNEFYQNGSTIVPTYISEATKYAEFNSGETLDAFVEKVGEQGDTVVYNGYVFRENELVFSINEMQLSKIGSVVDHDISG</sequence>
<dbReference type="GO" id="GO:0005886">
    <property type="term" value="C:plasma membrane"/>
    <property type="evidence" value="ECO:0007669"/>
    <property type="project" value="TreeGrafter"/>
</dbReference>
<feature type="active site" description="Proton donor; for dehydratase activity" evidence="6">
    <location>
        <position position="1477"/>
    </location>
</feature>
<dbReference type="InterPro" id="IPR049900">
    <property type="entry name" value="PKS_mFAS_DH"/>
</dbReference>
<evidence type="ECO:0000256" key="2">
    <source>
        <dbReference type="ARBA" id="ARBA00004789"/>
    </source>
</evidence>
<dbReference type="InterPro" id="IPR050091">
    <property type="entry name" value="PKS_NRPS_Biosynth_Enz"/>
</dbReference>
<organism evidence="9 10">
    <name type="scientific">Ligilactobacillus apodemi DSM 16634 = JCM 16172</name>
    <dbReference type="NCBI Taxonomy" id="1423724"/>
    <lineage>
        <taxon>Bacteria</taxon>
        <taxon>Bacillati</taxon>
        <taxon>Bacillota</taxon>
        <taxon>Bacilli</taxon>
        <taxon>Lactobacillales</taxon>
        <taxon>Lactobacillaceae</taxon>
        <taxon>Ligilactobacillus</taxon>
    </lineage>
</organism>
<dbReference type="Gene3D" id="1.10.1200.10">
    <property type="entry name" value="ACP-like"/>
    <property type="match status" value="3"/>
</dbReference>
<evidence type="ECO:0000259" key="7">
    <source>
        <dbReference type="PROSITE" id="PS50075"/>
    </source>
</evidence>
<evidence type="ECO:0000256" key="3">
    <source>
        <dbReference type="ARBA" id="ARBA00022450"/>
    </source>
</evidence>
<dbReference type="Pfam" id="PF00698">
    <property type="entry name" value="Acyl_transf_1"/>
    <property type="match status" value="1"/>
</dbReference>
<dbReference type="GO" id="GO:0006633">
    <property type="term" value="P:fatty acid biosynthetic process"/>
    <property type="evidence" value="ECO:0007669"/>
    <property type="project" value="TreeGrafter"/>
</dbReference>
<evidence type="ECO:0000256" key="4">
    <source>
        <dbReference type="ARBA" id="ARBA00022553"/>
    </source>
</evidence>
<dbReference type="Pfam" id="PF00550">
    <property type="entry name" value="PP-binding"/>
    <property type="match status" value="3"/>
</dbReference>
<dbReference type="GO" id="GO:0005737">
    <property type="term" value="C:cytoplasm"/>
    <property type="evidence" value="ECO:0007669"/>
    <property type="project" value="TreeGrafter"/>
</dbReference>
<feature type="domain" description="Carrier" evidence="7">
    <location>
        <begin position="515"/>
        <end position="603"/>
    </location>
</feature>
<dbReference type="Gene3D" id="3.40.50.720">
    <property type="entry name" value="NAD(P)-binding Rossmann-like Domain"/>
    <property type="match status" value="1"/>
</dbReference>
<dbReference type="Pfam" id="PF14765">
    <property type="entry name" value="PS-DH"/>
    <property type="match status" value="1"/>
</dbReference>
<dbReference type="Gene3D" id="3.40.366.10">
    <property type="entry name" value="Malonyl-Coenzyme A Acyl Carrier Protein, domain 2"/>
    <property type="match status" value="1"/>
</dbReference>
<keyword evidence="5" id="KW-0808">Transferase</keyword>
<dbReference type="SUPFAM" id="SSF47336">
    <property type="entry name" value="ACP-like"/>
    <property type="match status" value="3"/>
</dbReference>
<dbReference type="eggNOG" id="COG1028">
    <property type="taxonomic scope" value="Bacteria"/>
</dbReference>
<feature type="domain" description="PKS/mFAS DH" evidence="8">
    <location>
        <begin position="1257"/>
        <end position="1559"/>
    </location>
</feature>
<dbReference type="eggNOG" id="COG0331">
    <property type="taxonomic scope" value="Bacteria"/>
</dbReference>
<dbReference type="eggNOG" id="COG0236">
    <property type="taxonomic scope" value="Bacteria"/>
</dbReference>
<dbReference type="PANTHER" id="PTHR43775">
    <property type="entry name" value="FATTY ACID SYNTHASE"/>
    <property type="match status" value="1"/>
</dbReference>
<dbReference type="PROSITE" id="PS52019">
    <property type="entry name" value="PKS_MFAS_DH"/>
    <property type="match status" value="1"/>
</dbReference>
<keyword evidence="4" id="KW-0597">Phosphoprotein</keyword>
<dbReference type="InterPro" id="IPR013968">
    <property type="entry name" value="PKS_KR"/>
</dbReference>
<comment type="caution">
    <text evidence="9">The sequence shown here is derived from an EMBL/GenBank/DDBJ whole genome shotgun (WGS) entry which is preliminary data.</text>
</comment>
<dbReference type="PROSITE" id="PS00012">
    <property type="entry name" value="PHOSPHOPANTETHEINE"/>
    <property type="match status" value="1"/>
</dbReference>
<dbReference type="PATRIC" id="fig|1423724.4.peg.1287"/>
<dbReference type="Gene3D" id="3.30.70.250">
    <property type="entry name" value="Malonyl-CoA ACP transacylase, ACP-binding"/>
    <property type="match status" value="1"/>
</dbReference>
<dbReference type="SUPFAM" id="SSF52151">
    <property type="entry name" value="FabD/lysophospholipase-like"/>
    <property type="match status" value="1"/>
</dbReference>
<evidence type="ECO:0000256" key="6">
    <source>
        <dbReference type="PROSITE-ProRule" id="PRU01363"/>
    </source>
</evidence>
<dbReference type="InterPro" id="IPR057326">
    <property type="entry name" value="KR_dom"/>
</dbReference>
<comment type="function">
    <text evidence="1">Involved in some intermediate steps for the synthesis of the antibiotic polyketide bacillaene which is involved in secondary metabolism.</text>
</comment>
<dbReference type="PROSITE" id="PS50075">
    <property type="entry name" value="CARRIER"/>
    <property type="match status" value="2"/>
</dbReference>
<dbReference type="EMBL" id="AZFT01000053">
    <property type="protein sequence ID" value="KRL83961.1"/>
    <property type="molecule type" value="Genomic_DNA"/>
</dbReference>
<keyword evidence="3" id="KW-0596">Phosphopantetheine</keyword>
<dbReference type="InterPro" id="IPR016036">
    <property type="entry name" value="Malonyl_transacylase_ACP-bd"/>
</dbReference>
<dbReference type="eggNOG" id="COG3321">
    <property type="taxonomic scope" value="Bacteria"/>
</dbReference>
<dbReference type="RefSeq" id="WP_056957389.1">
    <property type="nucleotide sequence ID" value="NZ_AZFT01000053.1"/>
</dbReference>
<protein>
    <submittedName>
        <fullName evidence="9">Multi-domain beta-ketoacyl synthase</fullName>
    </submittedName>
</protein>
<dbReference type="InterPro" id="IPR001227">
    <property type="entry name" value="Ac_transferase_dom_sf"/>
</dbReference>
<dbReference type="InterPro" id="IPR042104">
    <property type="entry name" value="PKS_dehydratase_sf"/>
</dbReference>
<proteinExistence type="predicted"/>
<dbReference type="SMART" id="SM00827">
    <property type="entry name" value="PKS_AT"/>
    <property type="match status" value="1"/>
</dbReference>
<gene>
    <name evidence="9" type="ORF">FC32_GL001231</name>
</gene>
<feature type="domain" description="Carrier" evidence="7">
    <location>
        <begin position="603"/>
        <end position="681"/>
    </location>
</feature>
<dbReference type="GO" id="GO:0004312">
    <property type="term" value="F:fatty acid synthase activity"/>
    <property type="evidence" value="ECO:0007669"/>
    <property type="project" value="TreeGrafter"/>
</dbReference>
<dbReference type="PANTHER" id="PTHR43775:SF37">
    <property type="entry name" value="SI:DKEY-61P9.11"/>
    <property type="match status" value="1"/>
</dbReference>
<feature type="region of interest" description="N-terminal hotdog fold" evidence="6">
    <location>
        <begin position="1257"/>
        <end position="1394"/>
    </location>
</feature>
<comment type="pathway">
    <text evidence="2">Antibiotic biosynthesis; bacillaene biosynthesis.</text>
</comment>
<evidence type="ECO:0000256" key="1">
    <source>
        <dbReference type="ARBA" id="ARBA00003299"/>
    </source>
</evidence>
<evidence type="ECO:0000259" key="8">
    <source>
        <dbReference type="PROSITE" id="PS52019"/>
    </source>
</evidence>
<dbReference type="InterPro" id="IPR006162">
    <property type="entry name" value="Ppantetheine_attach_site"/>
</dbReference>
<accession>A0A0R1TRY3</accession>
<name>A0A0R1TRY3_9LACO</name>
<dbReference type="SUPFAM" id="SSF55048">
    <property type="entry name" value="Probable ACP-binding domain of malonyl-CoA ACP transacylase"/>
    <property type="match status" value="1"/>
</dbReference>
<dbReference type="GO" id="GO:0071770">
    <property type="term" value="P:DIM/DIP cell wall layer assembly"/>
    <property type="evidence" value="ECO:0007669"/>
    <property type="project" value="TreeGrafter"/>
</dbReference>
<dbReference type="InterPro" id="IPR016035">
    <property type="entry name" value="Acyl_Trfase/lysoPLipase"/>
</dbReference>
<dbReference type="InterPro" id="IPR014043">
    <property type="entry name" value="Acyl_transferase_dom"/>
</dbReference>
<dbReference type="UniPathway" id="UPA01003"/>